<keyword evidence="2" id="KW-1003">Cell membrane</keyword>
<feature type="transmembrane region" description="Helical" evidence="6">
    <location>
        <begin position="470"/>
        <end position="490"/>
    </location>
</feature>
<evidence type="ECO:0000256" key="3">
    <source>
        <dbReference type="ARBA" id="ARBA00022692"/>
    </source>
</evidence>
<dbReference type="PANTHER" id="PTHR30250">
    <property type="entry name" value="PST FAMILY PREDICTED COLANIC ACID TRANSPORTER"/>
    <property type="match status" value="1"/>
</dbReference>
<keyword evidence="5 6" id="KW-0472">Membrane</keyword>
<dbReference type="STRING" id="1416801.SAMN05192553_105225"/>
<feature type="transmembrane region" description="Helical" evidence="6">
    <location>
        <begin position="412"/>
        <end position="432"/>
    </location>
</feature>
<evidence type="ECO:0000313" key="8">
    <source>
        <dbReference type="Proteomes" id="UP000199403"/>
    </source>
</evidence>
<name>A0A1H7A831_9BACT</name>
<dbReference type="PANTHER" id="PTHR30250:SF11">
    <property type="entry name" value="O-ANTIGEN TRANSPORTER-RELATED"/>
    <property type="match status" value="1"/>
</dbReference>
<evidence type="ECO:0000256" key="5">
    <source>
        <dbReference type="ARBA" id="ARBA00023136"/>
    </source>
</evidence>
<comment type="subcellular location">
    <subcellularLocation>
        <location evidence="1">Cell membrane</location>
        <topology evidence="1">Multi-pass membrane protein</topology>
    </subcellularLocation>
</comment>
<sequence>MGLLKKLAGQSAIYGVSSILGKSINFLLVPLYTGYLPKEDLGSFTILYALIAFLNVVFTFGMETSFFRFSTGKGLPPEKVYRNTQSLVCLVALALGLILYLAAAPLADFFDFSGKAHLFQWAALILTIDALMAIPFAKLRLDGRAVTFATVKLANIFLNVGFNILFIVVAFHVVNGDILPDLQPWVNQWYRPNGGVDYIVLANVLANFLILPLVWKLVGTWKFELKASILAPMWQYALPLLFMGLAGVTNEVFSRGLFEYALPENNYPQLSAREAGGVFGANFKLAIIMSLIIQAFKYAGEPFFFQQSENKNNPQLFARVMHWFIIFCSALMVAVAVNLTLIGSLFFQADGYEIALPMVPILLMGYLLLGVYYNLSIWFKITDQTRYSFYITFAGAVVTVLIILTLVPVLGFIGGALSTLGCYLTMVILCYLTGQKYYPIPYQTGKGLSYLGTAFLFSYAGFWLDTGNVAVDFLLQNGVFLVFLILIFFMEKKELYSLFHSIRKRNHAN</sequence>
<feature type="transmembrane region" description="Helical" evidence="6">
    <location>
        <begin position="354"/>
        <end position="375"/>
    </location>
</feature>
<keyword evidence="8" id="KW-1185">Reference proteome</keyword>
<feature type="transmembrane region" description="Helical" evidence="6">
    <location>
        <begin position="119"/>
        <end position="141"/>
    </location>
</feature>
<feature type="transmembrane region" description="Helical" evidence="6">
    <location>
        <begin position="12"/>
        <end position="33"/>
    </location>
</feature>
<organism evidence="7 8">
    <name type="scientific">Cyclobacterium xiamenense</name>
    <dbReference type="NCBI Taxonomy" id="1297121"/>
    <lineage>
        <taxon>Bacteria</taxon>
        <taxon>Pseudomonadati</taxon>
        <taxon>Bacteroidota</taxon>
        <taxon>Cytophagia</taxon>
        <taxon>Cytophagales</taxon>
        <taxon>Cyclobacteriaceae</taxon>
        <taxon>Cyclobacterium</taxon>
    </lineage>
</organism>
<protein>
    <submittedName>
        <fullName evidence="7">Membrane protein involved in the export of O-antigen and teichoic acid</fullName>
    </submittedName>
</protein>
<feature type="transmembrane region" description="Helical" evidence="6">
    <location>
        <begin position="236"/>
        <end position="258"/>
    </location>
</feature>
<feature type="transmembrane region" description="Helical" evidence="6">
    <location>
        <begin position="195"/>
        <end position="215"/>
    </location>
</feature>
<dbReference type="EMBL" id="FNZH01000005">
    <property type="protein sequence ID" value="SEJ58232.1"/>
    <property type="molecule type" value="Genomic_DNA"/>
</dbReference>
<feature type="transmembrane region" description="Helical" evidence="6">
    <location>
        <begin position="444"/>
        <end position="464"/>
    </location>
</feature>
<feature type="transmembrane region" description="Helical" evidence="6">
    <location>
        <begin position="153"/>
        <end position="175"/>
    </location>
</feature>
<reference evidence="8" key="1">
    <citation type="submission" date="2016-10" db="EMBL/GenBank/DDBJ databases">
        <authorList>
            <person name="Varghese N."/>
            <person name="Submissions S."/>
        </authorList>
    </citation>
    <scope>NUCLEOTIDE SEQUENCE [LARGE SCALE GENOMIC DNA]</scope>
    <source>
        <strain evidence="8">IBRC-M 10761</strain>
    </source>
</reference>
<evidence type="ECO:0000256" key="6">
    <source>
        <dbReference type="SAM" id="Phobius"/>
    </source>
</evidence>
<evidence type="ECO:0000256" key="2">
    <source>
        <dbReference type="ARBA" id="ARBA00022475"/>
    </source>
</evidence>
<keyword evidence="3 6" id="KW-0812">Transmembrane</keyword>
<dbReference type="OrthoDB" id="9814608at2"/>
<evidence type="ECO:0000313" key="7">
    <source>
        <dbReference type="EMBL" id="SEJ58232.1"/>
    </source>
</evidence>
<feature type="transmembrane region" description="Helical" evidence="6">
    <location>
        <begin position="278"/>
        <end position="299"/>
    </location>
</feature>
<evidence type="ECO:0000256" key="1">
    <source>
        <dbReference type="ARBA" id="ARBA00004651"/>
    </source>
</evidence>
<dbReference type="GO" id="GO:0005886">
    <property type="term" value="C:plasma membrane"/>
    <property type="evidence" value="ECO:0007669"/>
    <property type="project" value="UniProtKB-SubCell"/>
</dbReference>
<evidence type="ECO:0000256" key="4">
    <source>
        <dbReference type="ARBA" id="ARBA00022989"/>
    </source>
</evidence>
<feature type="transmembrane region" description="Helical" evidence="6">
    <location>
        <begin position="320"/>
        <end position="342"/>
    </location>
</feature>
<dbReference type="Proteomes" id="UP000199403">
    <property type="component" value="Unassembled WGS sequence"/>
</dbReference>
<dbReference type="AlphaFoldDB" id="A0A1H7A831"/>
<dbReference type="RefSeq" id="WP_092176676.1">
    <property type="nucleotide sequence ID" value="NZ_FNZH01000005.1"/>
</dbReference>
<gene>
    <name evidence="7" type="ORF">SAMN05192553_105225</name>
</gene>
<accession>A0A1H7A831</accession>
<feature type="transmembrane region" description="Helical" evidence="6">
    <location>
        <begin position="387"/>
        <end position="406"/>
    </location>
</feature>
<feature type="transmembrane region" description="Helical" evidence="6">
    <location>
        <begin position="87"/>
        <end position="107"/>
    </location>
</feature>
<keyword evidence="4 6" id="KW-1133">Transmembrane helix</keyword>
<proteinExistence type="predicted"/>
<dbReference type="InterPro" id="IPR050833">
    <property type="entry name" value="Poly_Biosynth_Transport"/>
</dbReference>
<feature type="transmembrane region" description="Helical" evidence="6">
    <location>
        <begin position="45"/>
        <end position="66"/>
    </location>
</feature>